<sequence length="99" mass="10808">MSPARIPDGTLEVDLHRLGEQLDRIPRARAVEPDGQYSLPTNYNYFESFGDALAQAGFSPKSRDHSSKHQAKPIGVASGQTLSGFSLVSRVPQATVQQR</sequence>
<proteinExistence type="predicted"/>
<dbReference type="RefSeq" id="WP_394327764.1">
    <property type="nucleotide sequence ID" value="NZ_FOZK01000002.1"/>
</dbReference>
<evidence type="ECO:0000313" key="3">
    <source>
        <dbReference type="Proteomes" id="UP000199062"/>
    </source>
</evidence>
<dbReference type="Pfam" id="PF18780">
    <property type="entry name" value="HNH_repeat"/>
    <property type="match status" value="1"/>
</dbReference>
<evidence type="ECO:0000256" key="1">
    <source>
        <dbReference type="SAM" id="MobiDB-lite"/>
    </source>
</evidence>
<evidence type="ECO:0000313" key="2">
    <source>
        <dbReference type="EMBL" id="SFR97681.1"/>
    </source>
</evidence>
<dbReference type="AlphaFoldDB" id="A0A1I6L2L2"/>
<feature type="region of interest" description="Disordered" evidence="1">
    <location>
        <begin position="56"/>
        <end position="75"/>
    </location>
</feature>
<dbReference type="EMBL" id="FOZK01000002">
    <property type="protein sequence ID" value="SFR97681.1"/>
    <property type="molecule type" value="Genomic_DNA"/>
</dbReference>
<dbReference type="InterPro" id="IPR041025">
    <property type="entry name" value="HNH_repeat"/>
</dbReference>
<accession>A0A1I6L2L2</accession>
<reference evidence="2 3" key="1">
    <citation type="submission" date="2016-10" db="EMBL/GenBank/DDBJ databases">
        <authorList>
            <person name="de Groot N.N."/>
        </authorList>
    </citation>
    <scope>NUCLEOTIDE SEQUENCE [LARGE SCALE GENOMIC DNA]</scope>
    <source>
        <strain evidence="2 3">CGMCC 1.10457</strain>
    </source>
</reference>
<organism evidence="2 3">
    <name type="scientific">Halomicrobium zhouii</name>
    <dbReference type="NCBI Taxonomy" id="767519"/>
    <lineage>
        <taxon>Archaea</taxon>
        <taxon>Methanobacteriati</taxon>
        <taxon>Methanobacteriota</taxon>
        <taxon>Stenosarchaea group</taxon>
        <taxon>Halobacteria</taxon>
        <taxon>Halobacteriales</taxon>
        <taxon>Haloarculaceae</taxon>
        <taxon>Halomicrobium</taxon>
    </lineage>
</organism>
<gene>
    <name evidence="2" type="ORF">SAMN05216559_1897</name>
</gene>
<dbReference type="Proteomes" id="UP000199062">
    <property type="component" value="Unassembled WGS sequence"/>
</dbReference>
<protein>
    <submittedName>
        <fullName evidence="2">Uncharacterized protein</fullName>
    </submittedName>
</protein>
<name>A0A1I6L2L2_9EURY</name>
<keyword evidence="3" id="KW-1185">Reference proteome</keyword>